<dbReference type="Pfam" id="PF13086">
    <property type="entry name" value="AAA_11"/>
    <property type="match status" value="2"/>
</dbReference>
<dbReference type="InterPro" id="IPR045055">
    <property type="entry name" value="DNA2/NAM7-like"/>
</dbReference>
<dbReference type="Gene3D" id="3.40.50.300">
    <property type="entry name" value="P-loop containing nucleotide triphosphate hydrolases"/>
    <property type="match status" value="3"/>
</dbReference>
<dbReference type="SUPFAM" id="SSF52980">
    <property type="entry name" value="Restriction endonuclease-like"/>
    <property type="match status" value="1"/>
</dbReference>
<dbReference type="InterPro" id="IPR027417">
    <property type="entry name" value="P-loop_NTPase"/>
</dbReference>
<dbReference type="RefSeq" id="WP_171687120.1">
    <property type="nucleotide sequence ID" value="NZ_WHNZ01000080.1"/>
</dbReference>
<proteinExistence type="predicted"/>
<dbReference type="Pfam" id="PF18741">
    <property type="entry name" value="MTES_1575"/>
    <property type="match status" value="1"/>
</dbReference>
<evidence type="ECO:0000313" key="4">
    <source>
        <dbReference type="EMBL" id="NOV04315.1"/>
    </source>
</evidence>
<keyword evidence="5" id="KW-1185">Reference proteome</keyword>
<dbReference type="InterPro" id="IPR047187">
    <property type="entry name" value="SF1_C_Upf1"/>
</dbReference>
<feature type="domain" description="DNA2/NAM7 helicase helicase" evidence="1">
    <location>
        <begin position="879"/>
        <end position="993"/>
    </location>
</feature>
<evidence type="ECO:0000259" key="3">
    <source>
        <dbReference type="Pfam" id="PF18741"/>
    </source>
</evidence>
<feature type="domain" description="DNA2/NAM7 helicase-like C-terminal" evidence="2">
    <location>
        <begin position="1034"/>
        <end position="1223"/>
    </location>
</feature>
<dbReference type="EMBL" id="WHNZ01000080">
    <property type="protein sequence ID" value="NOV04315.1"/>
    <property type="molecule type" value="Genomic_DNA"/>
</dbReference>
<dbReference type="Proteomes" id="UP000618579">
    <property type="component" value="Unassembled WGS sequence"/>
</dbReference>
<dbReference type="InterPro" id="IPR041677">
    <property type="entry name" value="DNA2/NAM7_AAA_11"/>
</dbReference>
<evidence type="ECO:0000313" key="5">
    <source>
        <dbReference type="Proteomes" id="UP000618579"/>
    </source>
</evidence>
<feature type="domain" description="DNA2/NAM7 helicase helicase" evidence="1">
    <location>
        <begin position="296"/>
        <end position="417"/>
    </location>
</feature>
<accession>A0ABX1ZW91</accession>
<dbReference type="InterPro" id="IPR049468">
    <property type="entry name" value="Restrct_endonuc-II-like_dom"/>
</dbReference>
<dbReference type="InterPro" id="IPR011335">
    <property type="entry name" value="Restrct_endonuc-II-like"/>
</dbReference>
<sequence length="1391" mass="160639">MKELLTLYRDRLTDLTANNKSLKLMRLTNKNHFDISSLSSIELGLDNNILEQVVTLQEQIPIIPQNSLVEDAIITNRKLLALKREVDLVEQETGNNPFYIAYGFLEGFLVPDFFIRCPILFFPGRLIKTNIKNKPYWALEVGEESTPFINRTFIMAIQKYAGGDISTSIQNELNELPKEVNAIIPFLYDLLRKHDISLTVDNSKSIVPFKGMKKENIPEGKKGFTLIPSVVMGKFQQSTSTLLNDYNTLLEEMPDGGYLHDLLEGSENEDNDFDEIDTDELNRVHPSENFFVLDTDASQEAVVVAAREKKGLIVHGPPGTGKSQVIVNLIVDRMVRGQRVLLVCQKPAALDVVYNRLGQINLQNHVALVHDFNKNKLDVYSKIASVIDRSSPKYGQDYNRISNEKHALAEKLNQIAHSLHKERTFGRSLFYLYSNAKWDQDKIIEVEDLLKNLTFDELQVQLVDIKTIIELMYKYDHANYPWSKRKSFAAFSVKQHLELKNILETLSVDIKKAFELKNDLNLLFDPVNYLENVQALHDLEQALESLKNRALYRHIIQFFVDDEREYENEDHLDKVRKSFASVNKQINFLSNRTEPETNLSIEEAEKWSTKINSFEELNKKLTRFFNTTWYSLKNEIQEHCKKIGISFDGNSVRQYRERVETFLFFEKLRKESIGSHFFADAPTENNIDAWKKWIKFKEQALQFLHAFVHAQVAFPKWLKNPDTNHVLDEFSNLVFAGELNKLINLANITRDLNVTIQMLNTYLRDEQVKNLLGHMNSGNYNIPYVDGLLHTLDDFSSLCRLDQMKMEMGSLKKLLIERCNKKTSLEKTANVVDQWLILIENSFLHAWILQIETNEPHVKDVSTELYQKHLERFYSLLSDRRKAVPPLVDSKLASQSLDVQGSTRQKLKHESNKKRKLLPLRQVVGHFYDDLLKLVPCWLCTPEAVSAIFPMHQEMFDLVIFDEASQCPVENAIPAIYRGKQLVIAGDEKQLPPSSFFQSSTDDEEDEDEDNINYVDKTDKQAKSLLEWAKPKFPDKWLTWHYRSKFEELINFSNYAFYDKRVQIAPSVSKESAAKPFEFISVEGHWENQSNRVEAEKTVDIVLDILQKDVSKPTLGIITFNKKQADLINDVLEERIASNPEVQILIEAAKNRKNGEENVGLFVKNIENVQGDERDVILFSIGYAKDITGKMVSQFGPLARDGGENRLNVAISRAKIKVYIVCSFEPSEWTRVETYAKGVRLFKRYLEYGKAISDGNFELAQSILNGLIDATNVQEFNNQLIFDSVFEEEVCQALRACGYEVHTQVGFSGYRIDLAILDPMTKERYILGVECDGAAYHSSKVARERDLYRQRFLESKGWKIHRIWSRNWWLSKNKEIEKIQAHITRLSNLNT</sequence>
<evidence type="ECO:0000259" key="1">
    <source>
        <dbReference type="Pfam" id="PF13086"/>
    </source>
</evidence>
<dbReference type="InterPro" id="IPR041679">
    <property type="entry name" value="DNA2/NAM7-like_C"/>
</dbReference>
<dbReference type="SUPFAM" id="SSF52540">
    <property type="entry name" value="P-loop containing nucleoside triphosphate hydrolases"/>
    <property type="match status" value="1"/>
</dbReference>
<dbReference type="PANTHER" id="PTHR10887">
    <property type="entry name" value="DNA2/NAM7 HELICASE FAMILY"/>
    <property type="match status" value="1"/>
</dbReference>
<evidence type="ECO:0000259" key="2">
    <source>
        <dbReference type="Pfam" id="PF13087"/>
    </source>
</evidence>
<dbReference type="Gene3D" id="3.40.960.10">
    <property type="entry name" value="VSR Endonuclease"/>
    <property type="match status" value="1"/>
</dbReference>
<organism evidence="4 5">
    <name type="scientific">Paenibacillus planticolens</name>
    <dbReference type="NCBI Taxonomy" id="2654976"/>
    <lineage>
        <taxon>Bacteria</taxon>
        <taxon>Bacillati</taxon>
        <taxon>Bacillota</taxon>
        <taxon>Bacilli</taxon>
        <taxon>Bacillales</taxon>
        <taxon>Paenibacillaceae</taxon>
        <taxon>Paenibacillus</taxon>
    </lineage>
</organism>
<dbReference type="Pfam" id="PF13087">
    <property type="entry name" value="AAA_12"/>
    <property type="match status" value="1"/>
</dbReference>
<reference evidence="4 5" key="1">
    <citation type="submission" date="2019-10" db="EMBL/GenBank/DDBJ databases">
        <title>Description of Paenibacillus pedi sp. nov.</title>
        <authorList>
            <person name="Carlier A."/>
            <person name="Qi S."/>
        </authorList>
    </citation>
    <scope>NUCLEOTIDE SEQUENCE [LARGE SCALE GENOMIC DNA]</scope>
    <source>
        <strain evidence="4 5">LMG 31457</strain>
    </source>
</reference>
<gene>
    <name evidence="4" type="ORF">GC097_30515</name>
</gene>
<name>A0ABX1ZW91_9BACL</name>
<comment type="caution">
    <text evidence="4">The sequence shown here is derived from an EMBL/GenBank/DDBJ whole genome shotgun (WGS) entry which is preliminary data.</text>
</comment>
<dbReference type="CDD" id="cd18808">
    <property type="entry name" value="SF1_C_Upf1"/>
    <property type="match status" value="1"/>
</dbReference>
<protein>
    <submittedName>
        <fullName evidence="4">DUF4011 domain-containing protein</fullName>
    </submittedName>
</protein>
<feature type="domain" description="Restriction endonuclease type II-like" evidence="3">
    <location>
        <begin position="1286"/>
        <end position="1383"/>
    </location>
</feature>